<evidence type="ECO:0000256" key="2">
    <source>
        <dbReference type="ARBA" id="ARBA00006742"/>
    </source>
</evidence>
<protein>
    <submittedName>
        <fullName evidence="12">Preprotein translocase, YajC subunit</fullName>
    </submittedName>
</protein>
<dbReference type="RefSeq" id="WP_217634093.1">
    <property type="nucleotide sequence ID" value="NZ_FMYF01000005.1"/>
</dbReference>
<evidence type="ECO:0000313" key="12">
    <source>
        <dbReference type="EMBL" id="SDB85122.1"/>
    </source>
</evidence>
<evidence type="ECO:0000313" key="13">
    <source>
        <dbReference type="Proteomes" id="UP000199086"/>
    </source>
</evidence>
<dbReference type="Pfam" id="PF02699">
    <property type="entry name" value="YajC"/>
    <property type="match status" value="1"/>
</dbReference>
<dbReference type="Proteomes" id="UP000199086">
    <property type="component" value="Unassembled WGS sequence"/>
</dbReference>
<feature type="compositionally biased region" description="Basic and acidic residues" evidence="10">
    <location>
        <begin position="142"/>
        <end position="159"/>
    </location>
</feature>
<dbReference type="STRING" id="1577474.GA0111570_10513"/>
<sequence>MNNSTSTLLMIALFVALGYFMLVRPARVQQKKQAALMGELEPGARVSTQIGVYGTLVELGDVQARVEVAPGVVMTVDKRLVTGVVPRSRDEFWAYPEEPSDEVLEDTTDDTYVERTDLERTDLERPDTAAGTDTTDTTDTTGTDRDTDGRLHGPDDRKA</sequence>
<keyword evidence="5 11" id="KW-0812">Transmembrane</keyword>
<keyword evidence="8" id="KW-0811">Translocation</keyword>
<feature type="compositionally biased region" description="Acidic residues" evidence="10">
    <location>
        <begin position="98"/>
        <end position="111"/>
    </location>
</feature>
<evidence type="ECO:0000256" key="5">
    <source>
        <dbReference type="ARBA" id="ARBA00022692"/>
    </source>
</evidence>
<dbReference type="PANTHER" id="PTHR33909:SF1">
    <property type="entry name" value="SEC TRANSLOCON ACCESSORY COMPLEX SUBUNIT YAJC"/>
    <property type="match status" value="1"/>
</dbReference>
<dbReference type="EMBL" id="FMYF01000005">
    <property type="protein sequence ID" value="SDB85122.1"/>
    <property type="molecule type" value="Genomic_DNA"/>
</dbReference>
<evidence type="ECO:0000256" key="6">
    <source>
        <dbReference type="ARBA" id="ARBA00022927"/>
    </source>
</evidence>
<comment type="subcellular location">
    <subcellularLocation>
        <location evidence="1">Cell membrane</location>
        <topology evidence="1">Single-pass membrane protein</topology>
    </subcellularLocation>
</comment>
<dbReference type="PANTHER" id="PTHR33909">
    <property type="entry name" value="SEC TRANSLOCON ACCESSORY COMPLEX SUBUNIT YAJC"/>
    <property type="match status" value="1"/>
</dbReference>
<dbReference type="NCBIfam" id="TIGR00739">
    <property type="entry name" value="yajC"/>
    <property type="match status" value="1"/>
</dbReference>
<reference evidence="12 13" key="1">
    <citation type="submission" date="2016-06" db="EMBL/GenBank/DDBJ databases">
        <authorList>
            <person name="Olsen C.W."/>
            <person name="Carey S."/>
            <person name="Hinshaw L."/>
            <person name="Karasin A.I."/>
        </authorList>
    </citation>
    <scope>NUCLEOTIDE SEQUENCE [LARGE SCALE GENOMIC DNA]</scope>
    <source>
        <strain evidence="12 13">LZ-22</strain>
    </source>
</reference>
<gene>
    <name evidence="12" type="ORF">GA0111570_10513</name>
</gene>
<feature type="compositionally biased region" description="Basic and acidic residues" evidence="10">
    <location>
        <begin position="112"/>
        <end position="127"/>
    </location>
</feature>
<keyword evidence="4" id="KW-1003">Cell membrane</keyword>
<keyword evidence="7 11" id="KW-1133">Transmembrane helix</keyword>
<organism evidence="12 13">
    <name type="scientific">Raineyella antarctica</name>
    <dbReference type="NCBI Taxonomy" id="1577474"/>
    <lineage>
        <taxon>Bacteria</taxon>
        <taxon>Bacillati</taxon>
        <taxon>Actinomycetota</taxon>
        <taxon>Actinomycetes</taxon>
        <taxon>Propionibacteriales</taxon>
        <taxon>Propionibacteriaceae</taxon>
        <taxon>Raineyella</taxon>
    </lineage>
</organism>
<evidence type="ECO:0000256" key="11">
    <source>
        <dbReference type="SAM" id="Phobius"/>
    </source>
</evidence>
<proteinExistence type="inferred from homology"/>
<keyword evidence="6" id="KW-0653">Protein transport</keyword>
<feature type="region of interest" description="Disordered" evidence="10">
    <location>
        <begin position="96"/>
        <end position="159"/>
    </location>
</feature>
<dbReference type="InterPro" id="IPR003849">
    <property type="entry name" value="Preprotein_translocase_YajC"/>
</dbReference>
<evidence type="ECO:0000256" key="1">
    <source>
        <dbReference type="ARBA" id="ARBA00004162"/>
    </source>
</evidence>
<dbReference type="PRINTS" id="PR01853">
    <property type="entry name" value="YAJCTRNLCASE"/>
</dbReference>
<dbReference type="AlphaFoldDB" id="A0A1G6GST8"/>
<dbReference type="SMART" id="SM01323">
    <property type="entry name" value="YajC"/>
    <property type="match status" value="1"/>
</dbReference>
<dbReference type="GO" id="GO:0005886">
    <property type="term" value="C:plasma membrane"/>
    <property type="evidence" value="ECO:0007669"/>
    <property type="project" value="UniProtKB-SubCell"/>
</dbReference>
<evidence type="ECO:0000256" key="3">
    <source>
        <dbReference type="ARBA" id="ARBA00022448"/>
    </source>
</evidence>
<keyword evidence="13" id="KW-1185">Reference proteome</keyword>
<dbReference type="GO" id="GO:0015031">
    <property type="term" value="P:protein transport"/>
    <property type="evidence" value="ECO:0007669"/>
    <property type="project" value="UniProtKB-KW"/>
</dbReference>
<evidence type="ECO:0000256" key="7">
    <source>
        <dbReference type="ARBA" id="ARBA00022989"/>
    </source>
</evidence>
<accession>A0A1G6GST8</accession>
<name>A0A1G6GST8_9ACTN</name>
<comment type="similarity">
    <text evidence="2">Belongs to the YajC family.</text>
</comment>
<evidence type="ECO:0000256" key="4">
    <source>
        <dbReference type="ARBA" id="ARBA00022475"/>
    </source>
</evidence>
<feature type="transmembrane region" description="Helical" evidence="11">
    <location>
        <begin position="6"/>
        <end position="23"/>
    </location>
</feature>
<keyword evidence="9 11" id="KW-0472">Membrane</keyword>
<evidence type="ECO:0000256" key="10">
    <source>
        <dbReference type="SAM" id="MobiDB-lite"/>
    </source>
</evidence>
<evidence type="ECO:0000256" key="9">
    <source>
        <dbReference type="ARBA" id="ARBA00023136"/>
    </source>
</evidence>
<feature type="compositionally biased region" description="Low complexity" evidence="10">
    <location>
        <begin position="128"/>
        <end position="141"/>
    </location>
</feature>
<keyword evidence="3" id="KW-0813">Transport</keyword>
<evidence type="ECO:0000256" key="8">
    <source>
        <dbReference type="ARBA" id="ARBA00023010"/>
    </source>
</evidence>